<dbReference type="eggNOG" id="COG2755">
    <property type="taxonomic scope" value="Bacteria"/>
</dbReference>
<dbReference type="Proteomes" id="UP000002028">
    <property type="component" value="Chromosome"/>
</dbReference>
<dbReference type="SUPFAM" id="SSF51126">
    <property type="entry name" value="Pectin lyase-like"/>
    <property type="match status" value="1"/>
</dbReference>
<gene>
    <name evidence="3" type="ordered locus">Slin_3801</name>
</gene>
<accession>D2QC59</accession>
<keyword evidence="1" id="KW-0732">Signal</keyword>
<proteinExistence type="predicted"/>
<dbReference type="GO" id="GO:0016020">
    <property type="term" value="C:membrane"/>
    <property type="evidence" value="ECO:0007669"/>
    <property type="project" value="InterPro"/>
</dbReference>
<dbReference type="PROSITE" id="PS50835">
    <property type="entry name" value="IG_LIKE"/>
    <property type="match status" value="1"/>
</dbReference>
<evidence type="ECO:0000259" key="2">
    <source>
        <dbReference type="PROSITE" id="PS50835"/>
    </source>
</evidence>
<dbReference type="eggNOG" id="COG2374">
    <property type="taxonomic scope" value="Bacteria"/>
</dbReference>
<dbReference type="GO" id="GO:0005509">
    <property type="term" value="F:calcium ion binding"/>
    <property type="evidence" value="ECO:0007669"/>
    <property type="project" value="InterPro"/>
</dbReference>
<dbReference type="eggNOG" id="COG5434">
    <property type="taxonomic scope" value="Bacteria"/>
</dbReference>
<dbReference type="SUPFAM" id="SSF48726">
    <property type="entry name" value="Immunoglobulin"/>
    <property type="match status" value="1"/>
</dbReference>
<dbReference type="InterPro" id="IPR012334">
    <property type="entry name" value="Pectin_lyas_fold"/>
</dbReference>
<dbReference type="SUPFAM" id="SSF49313">
    <property type="entry name" value="Cadherin-like"/>
    <property type="match status" value="1"/>
</dbReference>
<protein>
    <submittedName>
        <fullName evidence="3">Ig family protein</fullName>
    </submittedName>
</protein>
<dbReference type="NCBIfam" id="TIGR04183">
    <property type="entry name" value="Por_Secre_tail"/>
    <property type="match status" value="1"/>
</dbReference>
<dbReference type="NCBIfam" id="NF041518">
    <property type="entry name" value="choice_anch_Q"/>
    <property type="match status" value="1"/>
</dbReference>
<feature type="domain" description="Ig-like" evidence="2">
    <location>
        <begin position="476"/>
        <end position="557"/>
    </location>
</feature>
<dbReference type="InterPro" id="IPR015919">
    <property type="entry name" value="Cadherin-like_sf"/>
</dbReference>
<dbReference type="InterPro" id="IPR036179">
    <property type="entry name" value="Ig-like_dom_sf"/>
</dbReference>
<evidence type="ECO:0000313" key="4">
    <source>
        <dbReference type="Proteomes" id="UP000002028"/>
    </source>
</evidence>
<sequence length="1170" mass="119103">MKNNFTRFRMKNSAHLSACLLGVALWLMSALSLRAQTVYVTQEGAGQQSGADWANALPGSQLQATLASASEGAEFRLAGGTYKPSQTGDRGLTFTIPSGVKVLGGYLGNGANPDQRIDFASTDQPSSTTLSGDIDNNNQLDAGNSEHVVNFNKASEQTRLDGVVITGGNATNGGGGIYNNGNRGVSSPTIQNCVVSQNRTNGKGGAILNDGSSGQANPVLINCRFVSNQANQGGAIYNDAFLGTCKPTFTNCSFLNNSASNGGAIYDYAEANGPFGPPGPGDNRPLLVNCVLQANTASATGGAMVNETRGAGLPTTEPTLINCSLVSNSAPQGGAFYNIATPNTINNTQIFAKPRLYNSFLWNNGGGNTTVNIKFKNNSGGTSSGEGQILFYNCLGDPGVNNALNTDPKAQIITTSPFVSASNLQLNPCSPAINTGNTSYYTDRSSQQTDLAGNPRMVGATIDIGAFEFQGTPAIPLAITQPPASQSSVVAGATVETTVGLNAPADSYTWYKDGIVVTGQTSGSLRLTNVQLAQAGSYSLVATSACNSVTSTAFSLSVTLSRLITLSGLSVSPNPVCAGQSISVEASVGNLSGSYSYTLTNGINPISGTATTSAFSQSLTATGSGVQSFTLTVSSGEQVATATTSLTVNAPPSPTLISSGTLSCGQTSLTLTASPGEQSYRFSGPSVVSQSGNTALVNAPGTYSVTSTNASGCVSTTSTTVFSNTAVITMNNPPTSTATLNAPFSQTLTATGGATPYFYSLASGSLPAGLSLTPSGLLSGTPTQAGSFTLVVRGQDANGCFGLGPAYVLTVNATAVISGFTSLENTVCVGSPVTFTATVGNVTAPYTYTLTNGTSTTTGTTSGGFSQHLTATGSGAQSFTLTVSSGEQVATATTSVTVMPTPPTPTIATQSGQSYPGGQSALTVAQYSGTVTLLINGCSGTINWQGPNGSSGSTTSIPVATSATGTFVYQATCQQTGCLSAPASATVTVQGAPLRVITPLFDCASGKLTLRTTGGNGQPIEYQIPSVTTGWEATNPVSIQAKDFKKSLKLRARQRSVGKGGFESDELDYQLPACPGARVASPETDTELRVVVLDNPITGQAVVVEVRGAEGQPLRLALTNLQGQPISEKTLEQARGVETQSLSVGSQGAGVLLLRVSTAGQTKTLKVLKL</sequence>
<reference evidence="3 4" key="1">
    <citation type="journal article" date="2010" name="Stand. Genomic Sci.">
        <title>Complete genome sequence of Spirosoma linguale type strain (1).</title>
        <authorList>
            <person name="Lail K."/>
            <person name="Sikorski J."/>
            <person name="Saunders E."/>
            <person name="Lapidus A."/>
            <person name="Glavina Del Rio T."/>
            <person name="Copeland A."/>
            <person name="Tice H."/>
            <person name="Cheng J.-F."/>
            <person name="Lucas S."/>
            <person name="Nolan M."/>
            <person name="Bruce D."/>
            <person name="Goodwin L."/>
            <person name="Pitluck S."/>
            <person name="Ivanova N."/>
            <person name="Mavromatis K."/>
            <person name="Ovchinnikova G."/>
            <person name="Pati A."/>
            <person name="Chen A."/>
            <person name="Palaniappan K."/>
            <person name="Land M."/>
            <person name="Hauser L."/>
            <person name="Chang Y.-J."/>
            <person name="Jeffries C.D."/>
            <person name="Chain P."/>
            <person name="Brettin T."/>
            <person name="Detter J.C."/>
            <person name="Schuetze A."/>
            <person name="Rohde M."/>
            <person name="Tindall B.J."/>
            <person name="Goeker M."/>
            <person name="Bristow J."/>
            <person name="Eisen J.A."/>
            <person name="Markowitz V."/>
            <person name="Hugenholtz P."/>
            <person name="Kyrpides N.C."/>
            <person name="Klenk H.-P."/>
            <person name="Chen F."/>
        </authorList>
    </citation>
    <scope>NUCLEOTIDE SEQUENCE [LARGE SCALE GENOMIC DNA]</scope>
    <source>
        <strain evidence="4">ATCC 33905 / DSM 74 / LMG 10896 / Claus 1</strain>
    </source>
</reference>
<dbReference type="InterPro" id="IPR011050">
    <property type="entry name" value="Pectin_lyase_fold/virulence"/>
</dbReference>
<feature type="chain" id="PRO_5003035381" evidence="1">
    <location>
        <begin position="36"/>
        <end position="1170"/>
    </location>
</feature>
<name>D2QC59_SPILD</name>
<dbReference type="InterPro" id="IPR059226">
    <property type="entry name" value="Choice_anch_Q_dom"/>
</dbReference>
<dbReference type="HOGENOM" id="CLU_269150_0_0_10"/>
<dbReference type="EMBL" id="CP001769">
    <property type="protein sequence ID" value="ADB39794.1"/>
    <property type="molecule type" value="Genomic_DNA"/>
</dbReference>
<evidence type="ECO:0000313" key="3">
    <source>
        <dbReference type="EMBL" id="ADB39794.1"/>
    </source>
</evidence>
<evidence type="ECO:0000256" key="1">
    <source>
        <dbReference type="SAM" id="SignalP"/>
    </source>
</evidence>
<dbReference type="Gene3D" id="2.60.40.10">
    <property type="entry name" value="Immunoglobulins"/>
    <property type="match status" value="2"/>
</dbReference>
<keyword evidence="4" id="KW-1185">Reference proteome</keyword>
<dbReference type="KEGG" id="sli:Slin_3801"/>
<dbReference type="eggNOG" id="COG3210">
    <property type="taxonomic scope" value="Bacteria"/>
</dbReference>
<dbReference type="InterPro" id="IPR007110">
    <property type="entry name" value="Ig-like_dom"/>
</dbReference>
<dbReference type="AlphaFoldDB" id="D2QC59"/>
<organism evidence="3 4">
    <name type="scientific">Spirosoma linguale (strain ATCC 33905 / DSM 74 / LMG 10896 / Claus 1)</name>
    <dbReference type="NCBI Taxonomy" id="504472"/>
    <lineage>
        <taxon>Bacteria</taxon>
        <taxon>Pseudomonadati</taxon>
        <taxon>Bacteroidota</taxon>
        <taxon>Cytophagia</taxon>
        <taxon>Cytophagales</taxon>
        <taxon>Cytophagaceae</taxon>
        <taxon>Spirosoma</taxon>
    </lineage>
</organism>
<dbReference type="RefSeq" id="WP_012928307.1">
    <property type="nucleotide sequence ID" value="NC_013730.1"/>
</dbReference>
<dbReference type="InterPro" id="IPR026444">
    <property type="entry name" value="Secre_tail"/>
</dbReference>
<feature type="signal peptide" evidence="1">
    <location>
        <begin position="1"/>
        <end position="35"/>
    </location>
</feature>
<dbReference type="InterPro" id="IPR013783">
    <property type="entry name" value="Ig-like_fold"/>
</dbReference>
<dbReference type="Gene3D" id="2.160.20.10">
    <property type="entry name" value="Single-stranded right-handed beta-helix, Pectin lyase-like"/>
    <property type="match status" value="1"/>
</dbReference>